<name>A0A2J0Q7Y4_9BACT</name>
<organism evidence="6 7">
    <name type="scientific">Candidatus Yanofskybacteria bacterium CG10_big_fil_rev_8_21_14_0_10_36_16</name>
    <dbReference type="NCBI Taxonomy" id="1975096"/>
    <lineage>
        <taxon>Bacteria</taxon>
        <taxon>Candidatus Yanofskyibacteriota</taxon>
    </lineage>
</organism>
<keyword evidence="4 5" id="KW-0472">Membrane</keyword>
<comment type="subcellular location">
    <subcellularLocation>
        <location evidence="1">Membrane</location>
        <topology evidence="1">Multi-pass membrane protein</topology>
    </subcellularLocation>
</comment>
<dbReference type="Gene3D" id="1.20.1280.290">
    <property type="match status" value="1"/>
</dbReference>
<evidence type="ECO:0000256" key="1">
    <source>
        <dbReference type="ARBA" id="ARBA00004141"/>
    </source>
</evidence>
<gene>
    <name evidence="6" type="ORF">COV29_02870</name>
</gene>
<comment type="caution">
    <text evidence="6">The sequence shown here is derived from an EMBL/GenBank/DDBJ whole genome shotgun (WGS) entry which is preliminary data.</text>
</comment>
<dbReference type="GO" id="GO:0016020">
    <property type="term" value="C:membrane"/>
    <property type="evidence" value="ECO:0007669"/>
    <property type="project" value="UniProtKB-SubCell"/>
</dbReference>
<dbReference type="Pfam" id="PF04193">
    <property type="entry name" value="PQ-loop"/>
    <property type="match status" value="1"/>
</dbReference>
<evidence type="ECO:0008006" key="8">
    <source>
        <dbReference type="Google" id="ProtNLM"/>
    </source>
</evidence>
<dbReference type="AlphaFoldDB" id="A0A2J0Q7Y4"/>
<evidence type="ECO:0000256" key="2">
    <source>
        <dbReference type="ARBA" id="ARBA00022692"/>
    </source>
</evidence>
<evidence type="ECO:0000256" key="5">
    <source>
        <dbReference type="SAM" id="Phobius"/>
    </source>
</evidence>
<sequence>MVHQIIGYFGAFLFAICAVPQVVKTWKTKKAGDLSLLFLLFWFFGELLTFTYIIVDDLLLGITHYPLYINYLFNIVLVSYLLYAKKYYID</sequence>
<proteinExistence type="predicted"/>
<dbReference type="InterPro" id="IPR006603">
    <property type="entry name" value="PQ-loop_rpt"/>
</dbReference>
<feature type="transmembrane region" description="Helical" evidence="5">
    <location>
        <begin position="6"/>
        <end position="23"/>
    </location>
</feature>
<evidence type="ECO:0000313" key="6">
    <source>
        <dbReference type="EMBL" id="PJE51191.1"/>
    </source>
</evidence>
<evidence type="ECO:0000313" key="7">
    <source>
        <dbReference type="Proteomes" id="UP000228496"/>
    </source>
</evidence>
<dbReference type="EMBL" id="PCXQ01000004">
    <property type="protein sequence ID" value="PJE51191.1"/>
    <property type="molecule type" value="Genomic_DNA"/>
</dbReference>
<protein>
    <recommendedName>
        <fullName evidence="8">PQ-loop repeat-containing protein</fullName>
    </recommendedName>
</protein>
<evidence type="ECO:0000256" key="3">
    <source>
        <dbReference type="ARBA" id="ARBA00022989"/>
    </source>
</evidence>
<evidence type="ECO:0000256" key="4">
    <source>
        <dbReference type="ARBA" id="ARBA00023136"/>
    </source>
</evidence>
<keyword evidence="2 5" id="KW-0812">Transmembrane</keyword>
<feature type="transmembrane region" description="Helical" evidence="5">
    <location>
        <begin position="67"/>
        <end position="84"/>
    </location>
</feature>
<dbReference type="Proteomes" id="UP000228496">
    <property type="component" value="Unassembled WGS sequence"/>
</dbReference>
<reference evidence="6 7" key="1">
    <citation type="submission" date="2017-09" db="EMBL/GenBank/DDBJ databases">
        <title>Depth-based differentiation of microbial function through sediment-hosted aquifers and enrichment of novel symbionts in the deep terrestrial subsurface.</title>
        <authorList>
            <person name="Probst A.J."/>
            <person name="Ladd B."/>
            <person name="Jarett J.K."/>
            <person name="Geller-Mcgrath D.E."/>
            <person name="Sieber C.M."/>
            <person name="Emerson J.B."/>
            <person name="Anantharaman K."/>
            <person name="Thomas B.C."/>
            <person name="Malmstrom R."/>
            <person name="Stieglmeier M."/>
            <person name="Klingl A."/>
            <person name="Woyke T."/>
            <person name="Ryan C.M."/>
            <person name="Banfield J.F."/>
        </authorList>
    </citation>
    <scope>NUCLEOTIDE SEQUENCE [LARGE SCALE GENOMIC DNA]</scope>
    <source>
        <strain evidence="6">CG10_big_fil_rev_8_21_14_0_10_36_16</strain>
    </source>
</reference>
<keyword evidence="3 5" id="KW-1133">Transmembrane helix</keyword>
<accession>A0A2J0Q7Y4</accession>
<feature type="transmembrane region" description="Helical" evidence="5">
    <location>
        <begin position="35"/>
        <end position="55"/>
    </location>
</feature>